<reference evidence="1" key="1">
    <citation type="submission" date="2022-04" db="EMBL/GenBank/DDBJ databases">
        <title>Genome of the entomopathogenic fungus Entomophthora muscae.</title>
        <authorList>
            <person name="Elya C."/>
            <person name="Lovett B.R."/>
            <person name="Lee E."/>
            <person name="Macias A.M."/>
            <person name="Hajek A.E."/>
            <person name="De Bivort B.L."/>
            <person name="Kasson M.T."/>
            <person name="De Fine Licht H.H."/>
            <person name="Stajich J.E."/>
        </authorList>
    </citation>
    <scope>NUCLEOTIDE SEQUENCE</scope>
    <source>
        <strain evidence="1">Berkeley</strain>
    </source>
</reference>
<sequence>MIQSSEDLGYFTEAAGLILGFLGMVGNGLLLAVLIRTRAGWNRLSLQMILPVCIVDLIASVLVVIREMLALYMGKPQLISDVWFCACFGIPLLILPCLSIVMVSTMAVDRYHIVVRGYNIRCLWGWVAVVMLCGSVSSILMFGSAIYGYQEHTYSSFCRPNGPILMRVSMFSLKIAVILSGLLTVSLCHIAIYLHLRKNMSAFHKMSGRFLFILVAYNICWLPKIITSTWGLFAAQDDIPRELHDITSLGIILVCTINPLIAIGFQASLRSELCSLLRLTSFLPKDQLSQFPTIA</sequence>
<proteinExistence type="predicted"/>
<name>A0ACC2TBJ2_9FUNG</name>
<dbReference type="EMBL" id="QTSX02003081">
    <property type="protein sequence ID" value="KAJ9071941.1"/>
    <property type="molecule type" value="Genomic_DNA"/>
</dbReference>
<comment type="caution">
    <text evidence="1">The sequence shown here is derived from an EMBL/GenBank/DDBJ whole genome shotgun (WGS) entry which is preliminary data.</text>
</comment>
<evidence type="ECO:0000313" key="1">
    <source>
        <dbReference type="EMBL" id="KAJ9071941.1"/>
    </source>
</evidence>
<keyword evidence="2" id="KW-1185">Reference proteome</keyword>
<keyword evidence="1" id="KW-0675">Receptor</keyword>
<organism evidence="1 2">
    <name type="scientific">Entomophthora muscae</name>
    <dbReference type="NCBI Taxonomy" id="34485"/>
    <lineage>
        <taxon>Eukaryota</taxon>
        <taxon>Fungi</taxon>
        <taxon>Fungi incertae sedis</taxon>
        <taxon>Zoopagomycota</taxon>
        <taxon>Entomophthoromycotina</taxon>
        <taxon>Entomophthoromycetes</taxon>
        <taxon>Entomophthorales</taxon>
        <taxon>Entomophthoraceae</taxon>
        <taxon>Entomophthora</taxon>
    </lineage>
</organism>
<gene>
    <name evidence="1" type="primary">AVPR2</name>
    <name evidence="1" type="ORF">DSO57_1032287</name>
</gene>
<evidence type="ECO:0000313" key="2">
    <source>
        <dbReference type="Proteomes" id="UP001165960"/>
    </source>
</evidence>
<protein>
    <submittedName>
        <fullName evidence="1">Vasopressin V2 receptor</fullName>
    </submittedName>
</protein>
<dbReference type="Proteomes" id="UP001165960">
    <property type="component" value="Unassembled WGS sequence"/>
</dbReference>
<accession>A0ACC2TBJ2</accession>